<dbReference type="PANTHER" id="PTHR32309:SF13">
    <property type="entry name" value="FERRIC ENTEROBACTIN TRANSPORT PROTEIN FEPE"/>
    <property type="match status" value="1"/>
</dbReference>
<name>A0A1N7LDU9_9RHOB</name>
<dbReference type="EMBL" id="FTOG01000004">
    <property type="protein sequence ID" value="SIS71940.1"/>
    <property type="molecule type" value="Genomic_DNA"/>
</dbReference>
<organism evidence="3 4">
    <name type="scientific">Rhodobacter aestuarii</name>
    <dbReference type="NCBI Taxonomy" id="453582"/>
    <lineage>
        <taxon>Bacteria</taxon>
        <taxon>Pseudomonadati</taxon>
        <taxon>Pseudomonadota</taxon>
        <taxon>Alphaproteobacteria</taxon>
        <taxon>Rhodobacterales</taxon>
        <taxon>Rhodobacter group</taxon>
        <taxon>Rhodobacter</taxon>
    </lineage>
</organism>
<dbReference type="PANTHER" id="PTHR32309">
    <property type="entry name" value="TYROSINE-PROTEIN KINASE"/>
    <property type="match status" value="1"/>
</dbReference>
<evidence type="ECO:0000256" key="1">
    <source>
        <dbReference type="SAM" id="Coils"/>
    </source>
</evidence>
<sequence length="423" mass="46266">MAMTQGPKAGTPPVDAHARRDLEAAKALSQEVRAQIRELIPRARTAASRAYGGGGFKPRRIDRVLMRVLTLAFLVIWVIPVVGGGVYYGFLAADQYVTESRFSINGGSSGVDLALGGVIGGTSSSYSTYAAEYIKSSNVVEDIRDYVDLKSVFGKVQNDPISGLKPEATLEETVEFWRNQIKVKTESLSGQVTFQLRAFTPEDSLALHEAVLAKTEAKINEISDRMRQVRLQEAEVAVARARTALEAALKDLARTREKHGILDVELSIRSYEELIQSLRSERAKLEQRLAVSRITTPNAPEVTILASQLDILNGQIDALNAKMASQTSGDAESLAAIAVDIGLRETDVTIARTELVARLADLETATSELVEQDMFVEINVRPTLPQKATYPKRWQSWALITAAATVLYLVTMGLGYLVRDNMG</sequence>
<evidence type="ECO:0000256" key="2">
    <source>
        <dbReference type="SAM" id="Phobius"/>
    </source>
</evidence>
<keyword evidence="2" id="KW-1133">Transmembrane helix</keyword>
<evidence type="ECO:0000313" key="4">
    <source>
        <dbReference type="Proteomes" id="UP000186221"/>
    </source>
</evidence>
<dbReference type="GO" id="GO:0005886">
    <property type="term" value="C:plasma membrane"/>
    <property type="evidence" value="ECO:0007669"/>
    <property type="project" value="TreeGrafter"/>
</dbReference>
<keyword evidence="1" id="KW-0175">Coiled coil</keyword>
<dbReference type="GO" id="GO:0004713">
    <property type="term" value="F:protein tyrosine kinase activity"/>
    <property type="evidence" value="ECO:0007669"/>
    <property type="project" value="TreeGrafter"/>
</dbReference>
<reference evidence="4" key="1">
    <citation type="submission" date="2017-01" db="EMBL/GenBank/DDBJ databases">
        <authorList>
            <person name="Varghese N."/>
            <person name="Submissions S."/>
        </authorList>
    </citation>
    <scope>NUCLEOTIDE SEQUENCE [LARGE SCALE GENOMIC DNA]</scope>
    <source>
        <strain evidence="4">DSM 19945</strain>
    </source>
</reference>
<gene>
    <name evidence="3" type="ORF">SAMN05421580_10422</name>
</gene>
<dbReference type="InterPro" id="IPR050445">
    <property type="entry name" value="Bact_polysacc_biosynth/exp"/>
</dbReference>
<keyword evidence="2" id="KW-0472">Membrane</keyword>
<protein>
    <submittedName>
        <fullName evidence="3">Capsular polysaccharide transport system permease protein</fullName>
    </submittedName>
</protein>
<dbReference type="Proteomes" id="UP000186221">
    <property type="component" value="Unassembled WGS sequence"/>
</dbReference>
<accession>A0A1N7LDU9</accession>
<feature type="transmembrane region" description="Helical" evidence="2">
    <location>
        <begin position="68"/>
        <end position="90"/>
    </location>
</feature>
<keyword evidence="2" id="KW-0812">Transmembrane</keyword>
<dbReference type="STRING" id="453582.SAMN05421580_10422"/>
<proteinExistence type="predicted"/>
<keyword evidence="4" id="KW-1185">Reference proteome</keyword>
<evidence type="ECO:0000313" key="3">
    <source>
        <dbReference type="EMBL" id="SIS71940.1"/>
    </source>
</evidence>
<feature type="coiled-coil region" evidence="1">
    <location>
        <begin position="205"/>
        <end position="295"/>
    </location>
</feature>
<dbReference type="AlphaFoldDB" id="A0A1N7LDU9"/>
<feature type="transmembrane region" description="Helical" evidence="2">
    <location>
        <begin position="394"/>
        <end position="418"/>
    </location>
</feature>